<accession>A0A521AVS7</accession>
<organism evidence="1 2">
    <name type="scientific">Saccharicrinis carchari</name>
    <dbReference type="NCBI Taxonomy" id="1168039"/>
    <lineage>
        <taxon>Bacteria</taxon>
        <taxon>Pseudomonadati</taxon>
        <taxon>Bacteroidota</taxon>
        <taxon>Bacteroidia</taxon>
        <taxon>Marinilabiliales</taxon>
        <taxon>Marinilabiliaceae</taxon>
        <taxon>Saccharicrinis</taxon>
    </lineage>
</organism>
<sequence>MTEELIFSLIDHVCEMVEGVEKIIGVYNHPKTGELCGITLKHINNRLQEHQMNLRGQKEILAGLRQCKHKYSWPEKTQLPFSTIDSTPLQRNIFDESDHLTLLITLPGSKRTEKDLLLIYFKDHFNTFGVQHQNTTLSTDNKTIIAHLLSGSIHSFCKLYWKEKERLQQFTHKTQRILDQQRSENQKDIRKKELEDFICSWANMLLKERSESDGVNYVYSDQALEKIKTYSGGLEQLQKALHEAVDYTNTLITDANKVIEAEYIEGVTYVNSGDVIGNLDAASQHLTTRQQRVYDFLNRLESAAIQVDRSGINLTGSHIGSAMEKPVSAPALSDYIGKNKEVINTLFAKYPDKWSFVKNNFKSIINITLTGERPTRKWA</sequence>
<dbReference type="AlphaFoldDB" id="A0A521AVS7"/>
<name>A0A521AVS7_SACCC</name>
<dbReference type="EMBL" id="FXTB01000001">
    <property type="protein sequence ID" value="SMO38680.1"/>
    <property type="molecule type" value="Genomic_DNA"/>
</dbReference>
<keyword evidence="2" id="KW-1185">Reference proteome</keyword>
<reference evidence="1 2" key="1">
    <citation type="submission" date="2017-05" db="EMBL/GenBank/DDBJ databases">
        <authorList>
            <person name="Varghese N."/>
            <person name="Submissions S."/>
        </authorList>
    </citation>
    <scope>NUCLEOTIDE SEQUENCE [LARGE SCALE GENOMIC DNA]</scope>
    <source>
        <strain evidence="1 2">DSM 27040</strain>
    </source>
</reference>
<evidence type="ECO:0000313" key="1">
    <source>
        <dbReference type="EMBL" id="SMO38680.1"/>
    </source>
</evidence>
<proteinExistence type="predicted"/>
<dbReference type="Proteomes" id="UP000319040">
    <property type="component" value="Unassembled WGS sequence"/>
</dbReference>
<gene>
    <name evidence="1" type="ORF">SAMN06265379_101427</name>
</gene>
<evidence type="ECO:0000313" key="2">
    <source>
        <dbReference type="Proteomes" id="UP000319040"/>
    </source>
</evidence>
<protein>
    <submittedName>
        <fullName evidence="1">Uncharacterized protein</fullName>
    </submittedName>
</protein>